<sequence>MSTEAAASNERKMTSVFERYLTVWVFFCIIAGILLGKVAPGLARYLDGLAIYVKGAPVVSIPIAICLFFMMYPIMVKIDFGSVIKAGKSGKPVFLTLFVNWCIKPFTMYGIALFFLGTLFYGFIGPETVDYVKMPFGLDLSVGATHGAGTVVLMDGIKMLEIPLWRSYLAGCILLGIAPCTAMVLVWGYLARGNDGLTLVMVALNSLTMLVLYGVLGGFLLGVGRLPVPWQALLLSILIYVALPLVAGYLSRRWIIFAKGETWFKEKFLHVLTPVTIVALLITLVLLFSFKGEVIIANPLTILWIAIPLFIQTMLIFTIGYWLARKLRLSYEDAAPAAMIGASNHFEVAIATATMLFGLSSGAALATVVGVLIEVPVMLMLVRICTQTRHWFTDFLSGMTVPEALADIMARLNLMQKQLDRLDRQSGKKTTPDGPA</sequence>
<dbReference type="PANTHER" id="PTHR43057">
    <property type="entry name" value="ARSENITE EFFLUX TRANSPORTER"/>
    <property type="match status" value="1"/>
</dbReference>
<evidence type="ECO:0000256" key="5">
    <source>
        <dbReference type="ARBA" id="ARBA00022692"/>
    </source>
</evidence>
<evidence type="ECO:0000313" key="10">
    <source>
        <dbReference type="Proteomes" id="UP000014977"/>
    </source>
</evidence>
<dbReference type="InterPro" id="IPR002657">
    <property type="entry name" value="BilAc:Na_symport/Acr3"/>
</dbReference>
<dbReference type="NCBIfam" id="TIGR00832">
    <property type="entry name" value="acr3"/>
    <property type="match status" value="1"/>
</dbReference>
<feature type="transmembrane region" description="Helical" evidence="8">
    <location>
        <begin position="363"/>
        <end position="382"/>
    </location>
</feature>
<proteinExistence type="inferred from homology"/>
<evidence type="ECO:0000313" key="9">
    <source>
        <dbReference type="EMBL" id="EPR33196.1"/>
    </source>
</evidence>
<dbReference type="GO" id="GO:0005886">
    <property type="term" value="C:plasma membrane"/>
    <property type="evidence" value="ECO:0007669"/>
    <property type="project" value="UniProtKB-SubCell"/>
</dbReference>
<feature type="transmembrane region" description="Helical" evidence="8">
    <location>
        <begin position="168"/>
        <end position="190"/>
    </location>
</feature>
<dbReference type="EMBL" id="ATHJ01000129">
    <property type="protein sequence ID" value="EPR33196.1"/>
    <property type="molecule type" value="Genomic_DNA"/>
</dbReference>
<evidence type="ECO:0000256" key="6">
    <source>
        <dbReference type="ARBA" id="ARBA00022989"/>
    </source>
</evidence>
<dbReference type="InterPro" id="IPR038770">
    <property type="entry name" value="Na+/solute_symporter_sf"/>
</dbReference>
<dbReference type="GO" id="GO:0015105">
    <property type="term" value="F:arsenite transmembrane transporter activity"/>
    <property type="evidence" value="ECO:0007669"/>
    <property type="project" value="TreeGrafter"/>
</dbReference>
<keyword evidence="5 8" id="KW-0812">Transmembrane</keyword>
<dbReference type="OrthoDB" id="5290400at2"/>
<gene>
    <name evidence="9" type="ORF">dsmv_3545</name>
</gene>
<dbReference type="PANTHER" id="PTHR43057:SF1">
    <property type="entry name" value="ARSENICAL-RESISTANCE PROTEIN 3"/>
    <property type="match status" value="1"/>
</dbReference>
<keyword evidence="7 8" id="KW-0472">Membrane</keyword>
<feature type="transmembrane region" description="Helical" evidence="8">
    <location>
        <begin position="336"/>
        <end position="357"/>
    </location>
</feature>
<feature type="transmembrane region" description="Helical" evidence="8">
    <location>
        <begin position="197"/>
        <end position="222"/>
    </location>
</feature>
<dbReference type="Pfam" id="PF01758">
    <property type="entry name" value="SBF"/>
    <property type="match status" value="1"/>
</dbReference>
<feature type="transmembrane region" description="Helical" evidence="8">
    <location>
        <begin position="228"/>
        <end position="250"/>
    </location>
</feature>
<protein>
    <submittedName>
        <fullName evidence="9">Arsenical-resistance protein</fullName>
    </submittedName>
</protein>
<keyword evidence="10" id="KW-1185">Reference proteome</keyword>
<evidence type="ECO:0000256" key="3">
    <source>
        <dbReference type="ARBA" id="ARBA00022448"/>
    </source>
</evidence>
<dbReference type="RefSeq" id="WP_020878701.1">
    <property type="nucleotide sequence ID" value="NZ_ATHJ01000129.1"/>
</dbReference>
<name>S7T9A6_DESML</name>
<evidence type="ECO:0000256" key="4">
    <source>
        <dbReference type="ARBA" id="ARBA00022475"/>
    </source>
</evidence>
<organism evidence="9 10">
    <name type="scientific">Desulfococcus multivorans DSM 2059</name>
    <dbReference type="NCBI Taxonomy" id="1121405"/>
    <lineage>
        <taxon>Bacteria</taxon>
        <taxon>Pseudomonadati</taxon>
        <taxon>Thermodesulfobacteriota</taxon>
        <taxon>Desulfobacteria</taxon>
        <taxon>Desulfobacterales</taxon>
        <taxon>Desulfococcaceae</taxon>
        <taxon>Desulfococcus</taxon>
    </lineage>
</organism>
<reference evidence="9 10" key="1">
    <citation type="journal article" date="2013" name="Genome Announc.">
        <title>Draft genome sequences for three mercury-methylating, sulfate-reducing bacteria.</title>
        <authorList>
            <person name="Brown S.D."/>
            <person name="Hurt R.A.Jr."/>
            <person name="Gilmour C.C."/>
            <person name="Elias D.A."/>
        </authorList>
    </citation>
    <scope>NUCLEOTIDE SEQUENCE [LARGE SCALE GENOMIC DNA]</scope>
    <source>
        <strain evidence="9 10">DSM 2059</strain>
    </source>
</reference>
<evidence type="ECO:0000256" key="2">
    <source>
        <dbReference type="ARBA" id="ARBA00010110"/>
    </source>
</evidence>
<keyword evidence="4" id="KW-1003">Cell membrane</keyword>
<dbReference type="AlphaFoldDB" id="S7T9A6"/>
<feature type="transmembrane region" description="Helical" evidence="8">
    <location>
        <begin position="49"/>
        <end position="72"/>
    </location>
</feature>
<evidence type="ECO:0000256" key="7">
    <source>
        <dbReference type="ARBA" id="ARBA00023136"/>
    </source>
</evidence>
<dbReference type="STRING" id="897.B2D07_14710"/>
<feature type="transmembrane region" description="Helical" evidence="8">
    <location>
        <begin position="93"/>
        <end position="124"/>
    </location>
</feature>
<evidence type="ECO:0000256" key="1">
    <source>
        <dbReference type="ARBA" id="ARBA00004651"/>
    </source>
</evidence>
<dbReference type="PATRIC" id="fig|1121405.3.peg.4143"/>
<feature type="transmembrane region" description="Helical" evidence="8">
    <location>
        <begin position="21"/>
        <end position="43"/>
    </location>
</feature>
<feature type="transmembrane region" description="Helical" evidence="8">
    <location>
        <begin position="302"/>
        <end position="324"/>
    </location>
</feature>
<accession>S7T9A6</accession>
<dbReference type="InterPro" id="IPR004706">
    <property type="entry name" value="Arsenical-R_Acr3"/>
</dbReference>
<evidence type="ECO:0000256" key="8">
    <source>
        <dbReference type="SAM" id="Phobius"/>
    </source>
</evidence>
<comment type="similarity">
    <text evidence="2">Belongs to the arsenical resistance-3 (ACR3) (TC 2.A.59) family.</text>
</comment>
<comment type="caution">
    <text evidence="9">The sequence shown here is derived from an EMBL/GenBank/DDBJ whole genome shotgun (WGS) entry which is preliminary data.</text>
</comment>
<keyword evidence="3" id="KW-0813">Transport</keyword>
<feature type="transmembrane region" description="Helical" evidence="8">
    <location>
        <begin position="271"/>
        <end position="290"/>
    </location>
</feature>
<dbReference type="Proteomes" id="UP000014977">
    <property type="component" value="Unassembled WGS sequence"/>
</dbReference>
<dbReference type="eggNOG" id="COG0798">
    <property type="taxonomic scope" value="Bacteria"/>
</dbReference>
<dbReference type="GO" id="GO:0015297">
    <property type="term" value="F:antiporter activity"/>
    <property type="evidence" value="ECO:0007669"/>
    <property type="project" value="InterPro"/>
</dbReference>
<comment type="subcellular location">
    <subcellularLocation>
        <location evidence="1">Cell membrane</location>
        <topology evidence="1">Multi-pass membrane protein</topology>
    </subcellularLocation>
</comment>
<dbReference type="GO" id="GO:0015104">
    <property type="term" value="F:antimonite transmembrane transporter activity"/>
    <property type="evidence" value="ECO:0007669"/>
    <property type="project" value="TreeGrafter"/>
</dbReference>
<keyword evidence="6 8" id="KW-1133">Transmembrane helix</keyword>
<dbReference type="Gene3D" id="1.20.1530.20">
    <property type="match status" value="1"/>
</dbReference>